<keyword evidence="2" id="KW-1185">Reference proteome</keyword>
<dbReference type="KEGG" id="lab:LA76x_1326"/>
<name>A0A0S2F7J2_LYSAN</name>
<dbReference type="Proteomes" id="UP000060787">
    <property type="component" value="Chromosome"/>
</dbReference>
<dbReference type="PATRIC" id="fig|84531.8.peg.1353"/>
<reference evidence="1 2" key="1">
    <citation type="journal article" date="2015" name="BMC Genomics">
        <title>Comparative genomics and metabolic profiling of the genus Lysobacter.</title>
        <authorList>
            <person name="de Bruijn I."/>
            <person name="Cheng X."/>
            <person name="de Jager V."/>
            <person name="Exposito R.G."/>
            <person name="Watrous J."/>
            <person name="Patel N."/>
            <person name="Postma J."/>
            <person name="Dorrestein P.C."/>
            <person name="Kobayashi D."/>
            <person name="Raaijmakers J.M."/>
        </authorList>
    </citation>
    <scope>NUCLEOTIDE SEQUENCE [LARGE SCALE GENOMIC DNA]</scope>
    <source>
        <strain evidence="1 2">76</strain>
    </source>
</reference>
<dbReference type="AlphaFoldDB" id="A0A0S2F7J2"/>
<sequence>MVQQDIEDYAEARTIGSIGQIVGPGRTFETYEDSYDWLVHFPVYSDGALCAYSWQLEPARYDGMQPVDWSECLWQPEGVAA</sequence>
<organism evidence="1 2">
    <name type="scientific">Lysobacter antibioticus</name>
    <dbReference type="NCBI Taxonomy" id="84531"/>
    <lineage>
        <taxon>Bacteria</taxon>
        <taxon>Pseudomonadati</taxon>
        <taxon>Pseudomonadota</taxon>
        <taxon>Gammaproteobacteria</taxon>
        <taxon>Lysobacterales</taxon>
        <taxon>Lysobacteraceae</taxon>
        <taxon>Lysobacter</taxon>
    </lineage>
</organism>
<protein>
    <submittedName>
        <fullName evidence="1">Uncharacterized protein</fullName>
    </submittedName>
</protein>
<dbReference type="STRING" id="84531.LA76x_1326"/>
<gene>
    <name evidence="1" type="ORF">LA76x_1326</name>
</gene>
<proteinExistence type="predicted"/>
<accession>A0A0S2F7J2</accession>
<dbReference type="EMBL" id="CP011129">
    <property type="protein sequence ID" value="ALN79483.1"/>
    <property type="molecule type" value="Genomic_DNA"/>
</dbReference>
<evidence type="ECO:0000313" key="1">
    <source>
        <dbReference type="EMBL" id="ALN79483.1"/>
    </source>
</evidence>
<evidence type="ECO:0000313" key="2">
    <source>
        <dbReference type="Proteomes" id="UP000060787"/>
    </source>
</evidence>